<dbReference type="AlphaFoldDB" id="A0A1I1RL38"/>
<reference evidence="4" key="1">
    <citation type="submission" date="2016-10" db="EMBL/GenBank/DDBJ databases">
        <authorList>
            <person name="Varghese N."/>
            <person name="Submissions S."/>
        </authorList>
    </citation>
    <scope>NUCLEOTIDE SEQUENCE [LARGE SCALE GENOMIC DNA]</scope>
    <source>
        <strain evidence="4">R-53102</strain>
    </source>
</reference>
<dbReference type="Pfam" id="PF09250">
    <property type="entry name" value="Prim-Pol"/>
    <property type="match status" value="1"/>
</dbReference>
<accession>A0A1I1RL38</accession>
<feature type="domain" description="Primase C-terminal 1" evidence="1">
    <location>
        <begin position="195"/>
        <end position="260"/>
    </location>
</feature>
<sequence>MNNLDWAVKYAEHGFSVIPTNVNLKSPAIPHSNKPSLTDKEITQLWTDNPNLGIAWKMTNIFSIDIDTPKHSGKTKIDGFKSIRESIPIDWLPDTLTALTPNDGLHLYYLKKDGQPNKTKAGFLPGVDIQAEQGNISLVPPTSLNSISYEWVNPDQPVVEAPTELIEFIQQKTQKGIKAKKHYYGRKTWTGRLLDELFYPQIVGKRNDYLTHIIGKLFKTGARAETIYQLAIIANDQFQEPLPRNEVTRTFNSILEREVNNIA</sequence>
<evidence type="ECO:0000259" key="1">
    <source>
        <dbReference type="SMART" id="SM00942"/>
    </source>
</evidence>
<dbReference type="SMART" id="SM00942">
    <property type="entry name" value="PriCT_1"/>
    <property type="match status" value="1"/>
</dbReference>
<dbReference type="RefSeq" id="WP_090092341.1">
    <property type="nucleotide sequence ID" value="NZ_CBCRVU010000002.1"/>
</dbReference>
<dbReference type="Pfam" id="PF08708">
    <property type="entry name" value="PriCT_1"/>
    <property type="match status" value="1"/>
</dbReference>
<evidence type="ECO:0000313" key="3">
    <source>
        <dbReference type="EMBL" id="SFD35049.1"/>
    </source>
</evidence>
<dbReference type="SMART" id="SM00943">
    <property type="entry name" value="Prim-Pol"/>
    <property type="match status" value="1"/>
</dbReference>
<feature type="domain" description="DNA primase/polymerase bifunctional N-terminal" evidence="2">
    <location>
        <begin position="7"/>
        <end position="165"/>
    </location>
</feature>
<protein>
    <submittedName>
        <fullName evidence="3">Primase C terminal 1 (PriCT-1)</fullName>
    </submittedName>
</protein>
<proteinExistence type="predicted"/>
<gene>
    <name evidence="3" type="ORF">SAMN04487792_0409</name>
</gene>
<dbReference type="EMBL" id="FOMN01000002">
    <property type="protein sequence ID" value="SFD35049.1"/>
    <property type="molecule type" value="Genomic_DNA"/>
</dbReference>
<dbReference type="InterPro" id="IPR014820">
    <property type="entry name" value="PriCT_1"/>
</dbReference>
<dbReference type="STRING" id="1505723.SAMN04487792_0409"/>
<dbReference type="SUPFAM" id="SSF56747">
    <property type="entry name" value="Prim-pol domain"/>
    <property type="match status" value="1"/>
</dbReference>
<organism evidence="3 4">
    <name type="scientific">Lactobacillus bombicola</name>
    <dbReference type="NCBI Taxonomy" id="1505723"/>
    <lineage>
        <taxon>Bacteria</taxon>
        <taxon>Bacillati</taxon>
        <taxon>Bacillota</taxon>
        <taxon>Bacilli</taxon>
        <taxon>Lactobacillales</taxon>
        <taxon>Lactobacillaceae</taxon>
        <taxon>Lactobacillus</taxon>
    </lineage>
</organism>
<name>A0A1I1RL38_9LACO</name>
<dbReference type="InterPro" id="IPR015330">
    <property type="entry name" value="DNA_primase/pol_bifunc_N"/>
</dbReference>
<dbReference type="CDD" id="cd04859">
    <property type="entry name" value="Prim_Pol"/>
    <property type="match status" value="1"/>
</dbReference>
<evidence type="ECO:0000259" key="2">
    <source>
        <dbReference type="SMART" id="SM00943"/>
    </source>
</evidence>
<evidence type="ECO:0000313" key="4">
    <source>
        <dbReference type="Proteomes" id="UP000199599"/>
    </source>
</evidence>
<dbReference type="Proteomes" id="UP000199599">
    <property type="component" value="Unassembled WGS sequence"/>
</dbReference>
<dbReference type="Gene3D" id="3.30.720.160">
    <property type="entry name" value="Bifunctional DNA primase/polymerase, N-terminal"/>
    <property type="match status" value="1"/>
</dbReference>